<dbReference type="Pfam" id="PF12605">
    <property type="entry name" value="CK1gamma_C"/>
    <property type="match status" value="1"/>
</dbReference>
<evidence type="ECO:0000256" key="5">
    <source>
        <dbReference type="ARBA" id="ARBA00022527"/>
    </source>
</evidence>
<evidence type="ECO:0000256" key="12">
    <source>
        <dbReference type="ARBA" id="ARBA00048679"/>
    </source>
</evidence>
<dbReference type="Gene3D" id="1.10.510.10">
    <property type="entry name" value="Transferase(Phosphotransferase) domain 1"/>
    <property type="match status" value="1"/>
</dbReference>
<dbReference type="Gene3D" id="3.30.200.20">
    <property type="entry name" value="Phosphorylase Kinase, domain 1"/>
    <property type="match status" value="1"/>
</dbReference>
<evidence type="ECO:0000256" key="9">
    <source>
        <dbReference type="ARBA" id="ARBA00022777"/>
    </source>
</evidence>
<keyword evidence="10 13" id="KW-0067">ATP-binding</keyword>
<feature type="binding site" evidence="13">
    <location>
        <position position="72"/>
    </location>
    <ligand>
        <name>ATP</name>
        <dbReference type="ChEBI" id="CHEBI:30616"/>
    </ligand>
</feature>
<keyword evidence="9" id="KW-0418">Kinase</keyword>
<organism evidence="17 18">
    <name type="scientific">Oncorhynchus kisutch</name>
    <name type="common">Coho salmon</name>
    <name type="synonym">Salmo kisutch</name>
    <dbReference type="NCBI Taxonomy" id="8019"/>
    <lineage>
        <taxon>Eukaryota</taxon>
        <taxon>Metazoa</taxon>
        <taxon>Chordata</taxon>
        <taxon>Craniata</taxon>
        <taxon>Vertebrata</taxon>
        <taxon>Euteleostomi</taxon>
        <taxon>Actinopterygii</taxon>
        <taxon>Neopterygii</taxon>
        <taxon>Teleostei</taxon>
        <taxon>Protacanthopterygii</taxon>
        <taxon>Salmoniformes</taxon>
        <taxon>Salmonidae</taxon>
        <taxon>Salmoninae</taxon>
        <taxon>Oncorhynchus</taxon>
    </lineage>
</organism>
<reference evidence="17" key="2">
    <citation type="submission" date="2025-09" db="UniProtKB">
        <authorList>
            <consortium name="Ensembl"/>
        </authorList>
    </citation>
    <scope>IDENTIFICATION</scope>
</reference>
<dbReference type="EC" id="2.7.11.1" evidence="3"/>
<sequence>MEHPREKEGERPARSSKAGQGRSGHSRPSGSGSSGVLMVGPNFRVGKKIGCGNFGELKLGKNLYTNEYVAIKLEPIKSRAPQLHLEYRFYKTLGSTAEGLPQVFYFGPCGKYNAMVLELLGPSLEDLFDLCDRTFSLKTVLMMAIQLLSRMEYVHSKNLIYRDVKPENFLIGRQGHKQEHIIHIIDFGLAKEYIDPETKKHIPYREHKSLTGTARYMSINTHLGKEQSRRDDLEALGHMFMYFLRGSLPWQGLKVGELGMISAGLFSLGTNDALLLCAFYLQADTLKERYQKIGDTKRNTPIEVLCESFPEEMATYLRYVRRLDFFEKPDYEYLRTLFTELLERKGYIFDYTYDWDGRAIPTPVGSVNVDSGASAITRESHANRDRPSQQQPLRNQMAASDRRGAWDAQPHRQTNSSYLSSSHLAADRHGGSVQVVTSTNGDLNADDPMTAHSNAPITAQAEVEVVEEAKYVSGTSSSVVASSLSLS</sequence>
<dbReference type="InterPro" id="IPR011009">
    <property type="entry name" value="Kinase-like_dom_sf"/>
</dbReference>
<keyword evidence="6" id="KW-0808">Transferase</keyword>
<evidence type="ECO:0000259" key="16">
    <source>
        <dbReference type="PROSITE" id="PS50011"/>
    </source>
</evidence>
<dbReference type="FunFam" id="3.30.200.20:FF:000018">
    <property type="entry name" value="Casein kinase I isoform gamma-1"/>
    <property type="match status" value="1"/>
</dbReference>
<dbReference type="GO" id="GO:0016055">
    <property type="term" value="P:Wnt signaling pathway"/>
    <property type="evidence" value="ECO:0007669"/>
    <property type="project" value="UniProtKB-KW"/>
</dbReference>
<keyword evidence="8 13" id="KW-0547">Nucleotide-binding</keyword>
<dbReference type="GO" id="GO:0005737">
    <property type="term" value="C:cytoplasm"/>
    <property type="evidence" value="ECO:0007669"/>
    <property type="project" value="UniProtKB-SubCell"/>
</dbReference>
<feature type="region of interest" description="Disordered" evidence="15">
    <location>
        <begin position="1"/>
        <end position="36"/>
    </location>
</feature>
<dbReference type="InterPro" id="IPR000719">
    <property type="entry name" value="Prot_kinase_dom"/>
</dbReference>
<dbReference type="PANTHER" id="PTHR11909">
    <property type="entry name" value="CASEIN KINASE-RELATED"/>
    <property type="match status" value="1"/>
</dbReference>
<evidence type="ECO:0000256" key="15">
    <source>
        <dbReference type="SAM" id="MobiDB-lite"/>
    </source>
</evidence>
<feature type="compositionally biased region" description="Basic and acidic residues" evidence="15">
    <location>
        <begin position="1"/>
        <end position="13"/>
    </location>
</feature>
<dbReference type="GO" id="GO:0005524">
    <property type="term" value="F:ATP binding"/>
    <property type="evidence" value="ECO:0007669"/>
    <property type="project" value="UniProtKB-UniRule"/>
</dbReference>
<dbReference type="SUPFAM" id="SSF56112">
    <property type="entry name" value="Protein kinase-like (PK-like)"/>
    <property type="match status" value="1"/>
</dbReference>
<dbReference type="PROSITE" id="PS00108">
    <property type="entry name" value="PROTEIN_KINASE_ST"/>
    <property type="match status" value="1"/>
</dbReference>
<dbReference type="PROSITE" id="PS50011">
    <property type="entry name" value="PROTEIN_KINASE_DOM"/>
    <property type="match status" value="1"/>
</dbReference>
<comment type="similarity">
    <text evidence="2">Belongs to the protein kinase superfamily. CK1 Ser/Thr protein kinase family. Casein kinase I subfamily.</text>
</comment>
<comment type="catalytic activity">
    <reaction evidence="12">
        <text>L-seryl-[protein] + ATP = O-phospho-L-seryl-[protein] + ADP + H(+)</text>
        <dbReference type="Rhea" id="RHEA:17989"/>
        <dbReference type="Rhea" id="RHEA-COMP:9863"/>
        <dbReference type="Rhea" id="RHEA-COMP:11604"/>
        <dbReference type="ChEBI" id="CHEBI:15378"/>
        <dbReference type="ChEBI" id="CHEBI:29999"/>
        <dbReference type="ChEBI" id="CHEBI:30616"/>
        <dbReference type="ChEBI" id="CHEBI:83421"/>
        <dbReference type="ChEBI" id="CHEBI:456216"/>
        <dbReference type="EC" id="2.7.11.1"/>
    </reaction>
</comment>
<dbReference type="InterPro" id="IPR050235">
    <property type="entry name" value="CK1_Ser-Thr_kinase"/>
</dbReference>
<evidence type="ECO:0000256" key="13">
    <source>
        <dbReference type="PROSITE-ProRule" id="PRU10141"/>
    </source>
</evidence>
<dbReference type="SMART" id="SM00220">
    <property type="entry name" value="S_TKc"/>
    <property type="match status" value="1"/>
</dbReference>
<feature type="compositionally biased region" description="Low complexity" evidence="15">
    <location>
        <begin position="26"/>
        <end position="35"/>
    </location>
</feature>
<evidence type="ECO:0000256" key="11">
    <source>
        <dbReference type="ARBA" id="ARBA00047899"/>
    </source>
</evidence>
<feature type="compositionally biased region" description="Polar residues" evidence="15">
    <location>
        <begin position="411"/>
        <end position="423"/>
    </location>
</feature>
<keyword evidence="18" id="KW-1185">Reference proteome</keyword>
<dbReference type="GO" id="GO:0004674">
    <property type="term" value="F:protein serine/threonine kinase activity"/>
    <property type="evidence" value="ECO:0007669"/>
    <property type="project" value="UniProtKB-KW"/>
</dbReference>
<feature type="compositionally biased region" description="Basic and acidic residues" evidence="15">
    <location>
        <begin position="378"/>
        <end position="387"/>
    </location>
</feature>
<dbReference type="Proteomes" id="UP000694557">
    <property type="component" value="Unassembled WGS sequence"/>
</dbReference>
<comment type="subcellular location">
    <subcellularLocation>
        <location evidence="1">Cytoplasm</location>
    </subcellularLocation>
</comment>
<dbReference type="AlphaFoldDB" id="A0A8C7D6D1"/>
<keyword evidence="7" id="KW-0879">Wnt signaling pathway</keyword>
<name>A0A8C7D6D1_ONCKI</name>
<evidence type="ECO:0000256" key="10">
    <source>
        <dbReference type="ARBA" id="ARBA00022840"/>
    </source>
</evidence>
<evidence type="ECO:0000313" key="18">
    <source>
        <dbReference type="Proteomes" id="UP000694557"/>
    </source>
</evidence>
<evidence type="ECO:0000256" key="7">
    <source>
        <dbReference type="ARBA" id="ARBA00022687"/>
    </source>
</evidence>
<dbReference type="Pfam" id="PF00069">
    <property type="entry name" value="Pkinase"/>
    <property type="match status" value="1"/>
</dbReference>
<reference evidence="17" key="1">
    <citation type="submission" date="2025-08" db="UniProtKB">
        <authorList>
            <consortium name="Ensembl"/>
        </authorList>
    </citation>
    <scope>IDENTIFICATION</scope>
</reference>
<evidence type="ECO:0000256" key="2">
    <source>
        <dbReference type="ARBA" id="ARBA00005926"/>
    </source>
</evidence>
<evidence type="ECO:0000256" key="14">
    <source>
        <dbReference type="RuleBase" id="RU000304"/>
    </source>
</evidence>
<evidence type="ECO:0000256" key="4">
    <source>
        <dbReference type="ARBA" id="ARBA00022490"/>
    </source>
</evidence>
<dbReference type="InterPro" id="IPR017441">
    <property type="entry name" value="Protein_kinase_ATP_BS"/>
</dbReference>
<protein>
    <recommendedName>
        <fullName evidence="3">non-specific serine/threonine protein kinase</fullName>
        <ecNumber evidence="3">2.7.11.1</ecNumber>
    </recommendedName>
</protein>
<keyword evidence="5 14" id="KW-0723">Serine/threonine-protein kinase</keyword>
<dbReference type="Ensembl" id="ENSOKIT00005010526.1">
    <property type="protein sequence ID" value="ENSOKIP00005009903.1"/>
    <property type="gene ID" value="ENSOKIG00005004359.1"/>
</dbReference>
<evidence type="ECO:0000256" key="1">
    <source>
        <dbReference type="ARBA" id="ARBA00004496"/>
    </source>
</evidence>
<gene>
    <name evidence="17" type="primary">LOC109889500</name>
</gene>
<feature type="domain" description="Protein kinase" evidence="16">
    <location>
        <begin position="43"/>
        <end position="342"/>
    </location>
</feature>
<dbReference type="InterPro" id="IPR008271">
    <property type="entry name" value="Ser/Thr_kinase_AS"/>
</dbReference>
<evidence type="ECO:0000313" key="17">
    <source>
        <dbReference type="Ensembl" id="ENSOKIP00005009903.1"/>
    </source>
</evidence>
<proteinExistence type="inferred from homology"/>
<accession>A0A8C7D6D1</accession>
<keyword evidence="4" id="KW-0963">Cytoplasm</keyword>
<dbReference type="GeneTree" id="ENSGT00940000155628"/>
<dbReference type="InterPro" id="IPR022247">
    <property type="entry name" value="Casein_kinase-1_gamma_C"/>
</dbReference>
<evidence type="ECO:0000256" key="8">
    <source>
        <dbReference type="ARBA" id="ARBA00022741"/>
    </source>
</evidence>
<dbReference type="CDD" id="cd14126">
    <property type="entry name" value="STKc_CK1_gamma"/>
    <property type="match status" value="1"/>
</dbReference>
<feature type="region of interest" description="Disordered" evidence="15">
    <location>
        <begin position="377"/>
        <end position="424"/>
    </location>
</feature>
<evidence type="ECO:0000256" key="3">
    <source>
        <dbReference type="ARBA" id="ARBA00012513"/>
    </source>
</evidence>
<dbReference type="PROSITE" id="PS00107">
    <property type="entry name" value="PROTEIN_KINASE_ATP"/>
    <property type="match status" value="1"/>
</dbReference>
<feature type="compositionally biased region" description="Polar residues" evidence="15">
    <location>
        <begin position="388"/>
        <end position="398"/>
    </location>
</feature>
<comment type="catalytic activity">
    <reaction evidence="11">
        <text>L-threonyl-[protein] + ATP = O-phospho-L-threonyl-[protein] + ADP + H(+)</text>
        <dbReference type="Rhea" id="RHEA:46608"/>
        <dbReference type="Rhea" id="RHEA-COMP:11060"/>
        <dbReference type="Rhea" id="RHEA-COMP:11605"/>
        <dbReference type="ChEBI" id="CHEBI:15378"/>
        <dbReference type="ChEBI" id="CHEBI:30013"/>
        <dbReference type="ChEBI" id="CHEBI:30616"/>
        <dbReference type="ChEBI" id="CHEBI:61977"/>
        <dbReference type="ChEBI" id="CHEBI:456216"/>
        <dbReference type="EC" id="2.7.11.1"/>
    </reaction>
</comment>
<evidence type="ECO:0000256" key="6">
    <source>
        <dbReference type="ARBA" id="ARBA00022679"/>
    </source>
</evidence>